<organism evidence="2 3">
    <name type="scientific">Mesorhizobium abyssinicae</name>
    <dbReference type="NCBI Taxonomy" id="1209958"/>
    <lineage>
        <taxon>Bacteria</taxon>
        <taxon>Pseudomonadati</taxon>
        <taxon>Pseudomonadota</taxon>
        <taxon>Alphaproteobacteria</taxon>
        <taxon>Hyphomicrobiales</taxon>
        <taxon>Phyllobacteriaceae</taxon>
        <taxon>Mesorhizobium</taxon>
    </lineage>
</organism>
<feature type="domain" description="Formyl transferase N-terminal" evidence="1">
    <location>
        <begin position="89"/>
        <end position="175"/>
    </location>
</feature>
<evidence type="ECO:0000313" key="2">
    <source>
        <dbReference type="EMBL" id="MDX8536721.1"/>
    </source>
</evidence>
<dbReference type="PANTHER" id="PTHR11138:SF5">
    <property type="entry name" value="METHIONYL-TRNA FORMYLTRANSFERASE, MITOCHONDRIAL"/>
    <property type="match status" value="1"/>
</dbReference>
<proteinExistence type="predicted"/>
<protein>
    <submittedName>
        <fullName evidence="2">Formyltransferase family protein</fullName>
    </submittedName>
</protein>
<comment type="caution">
    <text evidence="2">The sequence shown here is derived from an EMBL/GenBank/DDBJ whole genome shotgun (WGS) entry which is preliminary data.</text>
</comment>
<dbReference type="EMBL" id="JAVIIP010000002">
    <property type="protein sequence ID" value="MDX8536721.1"/>
    <property type="molecule type" value="Genomic_DNA"/>
</dbReference>
<dbReference type="Gene3D" id="3.40.50.12230">
    <property type="match status" value="1"/>
</dbReference>
<name>A0ABU5AHH6_9HYPH</name>
<dbReference type="RefSeq" id="WP_128272504.1">
    <property type="nucleotide sequence ID" value="NZ_JAVIIP010000002.1"/>
</dbReference>
<dbReference type="Pfam" id="PF00551">
    <property type="entry name" value="Formyl_trans_N"/>
    <property type="match status" value="1"/>
</dbReference>
<sequence>MPDHAAAPDKPISAVFIIEITPITAPMLAGWLEKGHRIAAIVVPGPRPGKQSSFGTWRRRWRRRLVLRQHLVRAEVPVIEFGRPHDWAALCQRLAGFNADVLITFGFPTLIPETVLKLFAKGGLNLHPALLPNYKGPHPIARLVLDGQDETHGGVSLHKMTSGFDEGDILAQIAFSPGDWQSTATLSRALASGMKMLVAEAAPDHSAGVLEGMPQPEGTFTWAQVGRTPVVVGSQWSSAHVAKIWRVVGRAVALYVPIDGKLARLAHPIRRLGPATGEPPARRWGMIEFDCADGRVAHLAYSGFARQLTRWQRAFGRIRLGQRFFEIRRFGERTEGSR</sequence>
<evidence type="ECO:0000313" key="3">
    <source>
        <dbReference type="Proteomes" id="UP001276564"/>
    </source>
</evidence>
<accession>A0ABU5AHH6</accession>
<dbReference type="SUPFAM" id="SSF53328">
    <property type="entry name" value="Formyltransferase"/>
    <property type="match status" value="1"/>
</dbReference>
<reference evidence="2 3" key="1">
    <citation type="submission" date="2023-08" db="EMBL/GenBank/DDBJ databases">
        <title>Implementing the SeqCode for naming new Mesorhizobium species isolated from Vachellia karroo root nodules.</title>
        <authorList>
            <person name="Van Lill M."/>
        </authorList>
    </citation>
    <scope>NUCLEOTIDE SEQUENCE [LARGE SCALE GENOMIC DNA]</scope>
    <source>
        <strain evidence="2 3">VK4B</strain>
    </source>
</reference>
<keyword evidence="3" id="KW-1185">Reference proteome</keyword>
<dbReference type="InterPro" id="IPR036477">
    <property type="entry name" value="Formyl_transf_N_sf"/>
</dbReference>
<dbReference type="InterPro" id="IPR002376">
    <property type="entry name" value="Formyl_transf_N"/>
</dbReference>
<evidence type="ECO:0000259" key="1">
    <source>
        <dbReference type="Pfam" id="PF00551"/>
    </source>
</evidence>
<dbReference type="Proteomes" id="UP001276564">
    <property type="component" value="Unassembled WGS sequence"/>
</dbReference>
<gene>
    <name evidence="2" type="ORF">RFM23_03695</name>
</gene>
<dbReference type="PANTHER" id="PTHR11138">
    <property type="entry name" value="METHIONYL-TRNA FORMYLTRANSFERASE"/>
    <property type="match status" value="1"/>
</dbReference>